<evidence type="ECO:0000259" key="3">
    <source>
        <dbReference type="PROSITE" id="PS50206"/>
    </source>
</evidence>
<protein>
    <submittedName>
        <fullName evidence="4">3-mercaptopyruvate sulfurtransferase</fullName>
        <ecNumber evidence="4">2.8.1.2</ecNumber>
    </submittedName>
</protein>
<proteinExistence type="predicted"/>
<dbReference type="Gene3D" id="3.40.250.10">
    <property type="entry name" value="Rhodanese-like domain"/>
    <property type="match status" value="2"/>
</dbReference>
<dbReference type="EC" id="2.8.1.2" evidence="4"/>
<evidence type="ECO:0000313" key="5">
    <source>
        <dbReference type="Proteomes" id="UP000245890"/>
    </source>
</evidence>
<dbReference type="PROSITE" id="PS00380">
    <property type="entry name" value="RHODANESE_1"/>
    <property type="match status" value="1"/>
</dbReference>
<organism evidence="4 5">
    <name type="scientific">Sphingomonas pokkalii</name>
    <dbReference type="NCBI Taxonomy" id="2175090"/>
    <lineage>
        <taxon>Bacteria</taxon>
        <taxon>Pseudomonadati</taxon>
        <taxon>Pseudomonadota</taxon>
        <taxon>Alphaproteobacteria</taxon>
        <taxon>Sphingomonadales</taxon>
        <taxon>Sphingomonadaceae</taxon>
        <taxon>Sphingomonas</taxon>
    </lineage>
</organism>
<dbReference type="OrthoDB" id="9781034at2"/>
<dbReference type="GO" id="GO:0004792">
    <property type="term" value="F:thiosulfate-cyanide sulfurtransferase activity"/>
    <property type="evidence" value="ECO:0007669"/>
    <property type="project" value="InterPro"/>
</dbReference>
<evidence type="ECO:0000256" key="1">
    <source>
        <dbReference type="ARBA" id="ARBA00022679"/>
    </source>
</evidence>
<dbReference type="InterPro" id="IPR001307">
    <property type="entry name" value="Thiosulphate_STrfase_CS"/>
</dbReference>
<dbReference type="EMBL" id="QENQ01000001">
    <property type="protein sequence ID" value="PVX27987.1"/>
    <property type="molecule type" value="Genomic_DNA"/>
</dbReference>
<dbReference type="GO" id="GO:0016784">
    <property type="term" value="F:3-mercaptopyruvate sulfurtransferase activity"/>
    <property type="evidence" value="ECO:0007669"/>
    <property type="project" value="UniProtKB-EC"/>
</dbReference>
<evidence type="ECO:0000256" key="2">
    <source>
        <dbReference type="ARBA" id="ARBA00022737"/>
    </source>
</evidence>
<sequence length="276" mass="29583">MDGLITTHALAAMLGADDLLVLDATYTSTIPGAAKQDPRAEFEAGHIPGARLLDLDTLVDAENPLPSMLPKRSLFEERMAQLGVTGTTRIVLYDNSPHHTACRAWWVLRMFGVKAAILDGNMGHWRAEGRPVQAGPHLAAATVFNAGEPAAQLRTLDDMRNTTDQIVDARSAARFSGDEPDPRPECAAGHMPDAKNIPYGRFFESDGRWKSPEGIRAVFDAAGLDLTRPMVATCGSGITASVIVFAAHLLGHDIALYDGSWTEWGAQADTAKVLGA</sequence>
<dbReference type="PANTHER" id="PTHR11364:SF27">
    <property type="entry name" value="SULFURTRANSFERASE"/>
    <property type="match status" value="1"/>
</dbReference>
<dbReference type="InterPro" id="IPR001763">
    <property type="entry name" value="Rhodanese-like_dom"/>
</dbReference>
<dbReference type="PROSITE" id="PS50206">
    <property type="entry name" value="RHODANESE_3"/>
    <property type="match status" value="2"/>
</dbReference>
<accession>A0A2U0S9D6</accession>
<feature type="domain" description="Rhodanese" evidence="3">
    <location>
        <begin position="165"/>
        <end position="273"/>
    </location>
</feature>
<keyword evidence="2" id="KW-0677">Repeat</keyword>
<dbReference type="Proteomes" id="UP000245890">
    <property type="component" value="Unassembled WGS sequence"/>
</dbReference>
<dbReference type="RefSeq" id="WP_116467443.1">
    <property type="nucleotide sequence ID" value="NZ_QENQ01000001.1"/>
</dbReference>
<dbReference type="AlphaFoldDB" id="A0A2U0S9D6"/>
<dbReference type="FunFam" id="3.40.250.10:FF:000001">
    <property type="entry name" value="Sulfurtransferase"/>
    <property type="match status" value="1"/>
</dbReference>
<dbReference type="SMART" id="SM00450">
    <property type="entry name" value="RHOD"/>
    <property type="match status" value="2"/>
</dbReference>
<dbReference type="InterPro" id="IPR036873">
    <property type="entry name" value="Rhodanese-like_dom_sf"/>
</dbReference>
<keyword evidence="5" id="KW-1185">Reference proteome</keyword>
<dbReference type="Pfam" id="PF00581">
    <property type="entry name" value="Rhodanese"/>
    <property type="match status" value="2"/>
</dbReference>
<gene>
    <name evidence="4" type="primary">sseA</name>
    <name evidence="4" type="ORF">DD559_00340</name>
</gene>
<dbReference type="PANTHER" id="PTHR11364">
    <property type="entry name" value="THIOSULFATE SULFERTANSFERASE"/>
    <property type="match status" value="1"/>
</dbReference>
<evidence type="ECO:0000313" key="4">
    <source>
        <dbReference type="EMBL" id="PVX27987.1"/>
    </source>
</evidence>
<feature type="domain" description="Rhodanese" evidence="3">
    <location>
        <begin position="15"/>
        <end position="134"/>
    </location>
</feature>
<reference evidence="4 5" key="1">
    <citation type="submission" date="2018-05" db="EMBL/GenBank/DDBJ databases">
        <title>Description of Sphingomonas pokkalii sp nov, isolated from the rhizosphere of saline tolerant pokkali rice and its draft genome analysis.</title>
        <authorList>
            <person name="Menon R."/>
            <person name="Kumari S."/>
            <person name="Rameshkumar N."/>
        </authorList>
    </citation>
    <scope>NUCLEOTIDE SEQUENCE [LARGE SCALE GENOMIC DNA]</scope>
    <source>
        <strain evidence="4 5">L3B27</strain>
    </source>
</reference>
<keyword evidence="1 4" id="KW-0808">Transferase</keyword>
<dbReference type="InterPro" id="IPR045078">
    <property type="entry name" value="TST/MPST-like"/>
</dbReference>
<keyword evidence="4" id="KW-0670">Pyruvate</keyword>
<dbReference type="CDD" id="cd01448">
    <property type="entry name" value="TST_Repeat_1"/>
    <property type="match status" value="1"/>
</dbReference>
<name>A0A2U0S9D6_9SPHN</name>
<comment type="caution">
    <text evidence="4">The sequence shown here is derived from an EMBL/GenBank/DDBJ whole genome shotgun (WGS) entry which is preliminary data.</text>
</comment>
<dbReference type="CDD" id="cd01449">
    <property type="entry name" value="TST_Repeat_2"/>
    <property type="match status" value="1"/>
</dbReference>
<dbReference type="SUPFAM" id="SSF52821">
    <property type="entry name" value="Rhodanese/Cell cycle control phosphatase"/>
    <property type="match status" value="2"/>
</dbReference>